<evidence type="ECO:0000256" key="1">
    <source>
        <dbReference type="SAM" id="MobiDB-lite"/>
    </source>
</evidence>
<dbReference type="InterPro" id="IPR027417">
    <property type="entry name" value="P-loop_NTPase"/>
</dbReference>
<evidence type="ECO:0000256" key="2">
    <source>
        <dbReference type="SAM" id="Phobius"/>
    </source>
</evidence>
<sequence length="684" mass="72991">MTTTTTQTSDEQLHDEPTTPAPAVPPVSAPELPEAGLRAQITPWAAMGALVVAAGAIRLAQHAATGADAQIAYGVAGVAFTVAVVAATVTRKRITDRKMRHRLVAALYLGASWLTMISFTGVTLGAIAALSILGAGLSLLWWKQHRIGPGLPAELAVLDRAATASSDLFVERFNAHLGGKGKPFAGAKLLDPQTIKAGYRFTLELVPGVQSVEQVRGQVNALRGGLRLMPGQDVIVEDHPTEPAPTALLTIVTRPPIAKPQPWPGPELGFDSATGSVRLGPFADGEGCACWRVYTQDSMWGGFIQGGTGSGKSRLLEQIAMSCAASTSHPTIIWYGDGQNGDSSPMLVKHADYAATTFSQIYNMALAALRIMKINGVERRLSGRVGFTPTAASPGTLMIVDEFHKPLDVKQNPLLAVATQEAFVTIAREGRKNGVALIAATQSPKLEAFGSTGGADTLRACLLDGNGLIMRSKNPNAKTVFGVDINPRKFPKLAGYGYLCDPDPGARSAPFRGFWVTDELAVYWPSRITWRTQPLRQANFAGKDYAKRHDVVAEQRFADEMLLAMADAGSVDEIEELEKTMDRAAAARDTVDVVEFGDGHPPVRRVAKFWEQQPQPGPGRPAELNTGQRKVLEAITAGHASPKEIITATGYSSSQVYNLLGELDKLGEISKAGYGRYEANQTAA</sequence>
<feature type="region of interest" description="Disordered" evidence="1">
    <location>
        <begin position="1"/>
        <end position="29"/>
    </location>
</feature>
<comment type="caution">
    <text evidence="3">The sequence shown here is derived from an EMBL/GenBank/DDBJ whole genome shotgun (WGS) entry which is preliminary data.</text>
</comment>
<dbReference type="EMBL" id="BMMX01000058">
    <property type="protein sequence ID" value="GGL17792.1"/>
    <property type="molecule type" value="Genomic_DNA"/>
</dbReference>
<accession>A0A8J3C7U3</accession>
<name>A0A8J3C7U3_9ACTN</name>
<feature type="transmembrane region" description="Helical" evidence="2">
    <location>
        <begin position="41"/>
        <end position="59"/>
    </location>
</feature>
<dbReference type="AlphaFoldDB" id="A0A8J3C7U3"/>
<evidence type="ECO:0008006" key="5">
    <source>
        <dbReference type="Google" id="ProtNLM"/>
    </source>
</evidence>
<keyword evidence="2" id="KW-0812">Transmembrane</keyword>
<evidence type="ECO:0000313" key="3">
    <source>
        <dbReference type="EMBL" id="GGL17792.1"/>
    </source>
</evidence>
<dbReference type="RefSeq" id="WP_189082748.1">
    <property type="nucleotide sequence ID" value="NZ_BMMX01000058.1"/>
</dbReference>
<organism evidence="3 4">
    <name type="scientific">Mangrovihabitans endophyticus</name>
    <dbReference type="NCBI Taxonomy" id="1751298"/>
    <lineage>
        <taxon>Bacteria</taxon>
        <taxon>Bacillati</taxon>
        <taxon>Actinomycetota</taxon>
        <taxon>Actinomycetes</taxon>
        <taxon>Micromonosporales</taxon>
        <taxon>Micromonosporaceae</taxon>
        <taxon>Mangrovihabitans</taxon>
    </lineage>
</organism>
<feature type="transmembrane region" description="Helical" evidence="2">
    <location>
        <begin position="71"/>
        <end position="90"/>
    </location>
</feature>
<keyword evidence="4" id="KW-1185">Reference proteome</keyword>
<keyword evidence="2" id="KW-1133">Transmembrane helix</keyword>
<keyword evidence="2" id="KW-0472">Membrane</keyword>
<dbReference type="CDD" id="cd01127">
    <property type="entry name" value="TrwB_TraG_TraD_VirD4"/>
    <property type="match status" value="1"/>
</dbReference>
<dbReference type="SUPFAM" id="SSF52540">
    <property type="entry name" value="P-loop containing nucleoside triphosphate hydrolases"/>
    <property type="match status" value="1"/>
</dbReference>
<evidence type="ECO:0000313" key="4">
    <source>
        <dbReference type="Proteomes" id="UP000656042"/>
    </source>
</evidence>
<reference evidence="3" key="1">
    <citation type="journal article" date="2014" name="Int. J. Syst. Evol. Microbiol.">
        <title>Complete genome sequence of Corynebacterium casei LMG S-19264T (=DSM 44701T), isolated from a smear-ripened cheese.</title>
        <authorList>
            <consortium name="US DOE Joint Genome Institute (JGI-PGF)"/>
            <person name="Walter F."/>
            <person name="Albersmeier A."/>
            <person name="Kalinowski J."/>
            <person name="Ruckert C."/>
        </authorList>
    </citation>
    <scope>NUCLEOTIDE SEQUENCE</scope>
    <source>
        <strain evidence="3">CGMCC 4.7299</strain>
    </source>
</reference>
<reference evidence="3" key="2">
    <citation type="submission" date="2020-09" db="EMBL/GenBank/DDBJ databases">
        <authorList>
            <person name="Sun Q."/>
            <person name="Zhou Y."/>
        </authorList>
    </citation>
    <scope>NUCLEOTIDE SEQUENCE</scope>
    <source>
        <strain evidence="3">CGMCC 4.7299</strain>
    </source>
</reference>
<protein>
    <recommendedName>
        <fullName evidence="5">DNA segregation ATPase FtsK/SpoIIIE, S-DNA-T family</fullName>
    </recommendedName>
</protein>
<proteinExistence type="predicted"/>
<feature type="compositionally biased region" description="Pro residues" evidence="1">
    <location>
        <begin position="19"/>
        <end position="28"/>
    </location>
</feature>
<dbReference type="Proteomes" id="UP000656042">
    <property type="component" value="Unassembled WGS sequence"/>
</dbReference>
<dbReference type="Gene3D" id="3.40.50.300">
    <property type="entry name" value="P-loop containing nucleotide triphosphate hydrolases"/>
    <property type="match status" value="1"/>
</dbReference>
<gene>
    <name evidence="3" type="ORF">GCM10012284_60520</name>
</gene>